<reference evidence="2" key="1">
    <citation type="journal article" date="2020" name="bioRxiv">
        <title>Comparative genomics of Chlamydomonas.</title>
        <authorList>
            <person name="Craig R.J."/>
            <person name="Hasan A.R."/>
            <person name="Ness R.W."/>
            <person name="Keightley P.D."/>
        </authorList>
    </citation>
    <scope>NUCLEOTIDE SEQUENCE</scope>
    <source>
        <strain evidence="2">CCAP 11/70</strain>
    </source>
</reference>
<name>A0A835XX05_9CHLO</name>
<dbReference type="OrthoDB" id="544608at2759"/>
<sequence length="581" mass="64822">MRSWHVALFFLLAVPSLQAASLPTSLTEPRWNPLPVWKDKSRVWDRDLLDKGILNLGSLASFKRFFDKLDRGERVVAVAYGSSFIHDFAGCFQTSLQALWDLNIVPNPMLYPQQGADVSLEAFATTAPRCASGGFLEGVMASINATWPNYKHIFVNNGKGGACLTFIVEASCMSSFTPEKVDLLFIDTLTNQCHGMEKSAEKMVRQFLSAPDPPLVALLSNARTCLGTNEYGNQCAWECLREHKGSRTAWQCQNLTAPYTAPADEEFNNDLVKGLFQPVAKYYDIGHVNYYDMIKPIMLSDLNEKHGMAKFEFLYRFYTDWVHFNKPDLGTVWGADAVLNWLVRGQEALAALSPEQRAALSYTLPSTAMDASANEHYVTRCYGLTLKAAVEYVKKGVVASLDKVTMDHFHQANPGDDFEFIQMSVTHNPAQALPPFDVIQNKGWRLQMYYMTARGAHKLKPGWLTDEAGSILDFTINSSFNGVTAPGEQVETLYTYTKSYDGWGIAQFSCIANCVCESRDVDAHVGADGAKTSLTHVVKIRVSQHERCVIRMEVLQRTSSSGHKFKLASMMVRALKKTVPT</sequence>
<dbReference type="EMBL" id="JAEHOE010000054">
    <property type="protein sequence ID" value="KAG2491369.1"/>
    <property type="molecule type" value="Genomic_DNA"/>
</dbReference>
<dbReference type="PANTHER" id="PTHR34407">
    <property type="entry name" value="EXPRESSED PROTEIN"/>
    <property type="match status" value="1"/>
</dbReference>
<evidence type="ECO:0000313" key="3">
    <source>
        <dbReference type="Proteomes" id="UP000612055"/>
    </source>
</evidence>
<proteinExistence type="predicted"/>
<evidence type="ECO:0000313" key="2">
    <source>
        <dbReference type="EMBL" id="KAG2491369.1"/>
    </source>
</evidence>
<keyword evidence="1" id="KW-0732">Signal</keyword>
<protein>
    <submittedName>
        <fullName evidence="2">Uncharacterized protein</fullName>
    </submittedName>
</protein>
<dbReference type="AlphaFoldDB" id="A0A835XX05"/>
<gene>
    <name evidence="2" type="ORF">HYH03_010367</name>
</gene>
<feature type="signal peptide" evidence="1">
    <location>
        <begin position="1"/>
        <end position="19"/>
    </location>
</feature>
<feature type="chain" id="PRO_5032481607" evidence="1">
    <location>
        <begin position="20"/>
        <end position="581"/>
    </location>
</feature>
<accession>A0A835XX05</accession>
<evidence type="ECO:0000256" key="1">
    <source>
        <dbReference type="SAM" id="SignalP"/>
    </source>
</evidence>
<dbReference type="Proteomes" id="UP000612055">
    <property type="component" value="Unassembled WGS sequence"/>
</dbReference>
<dbReference type="PANTHER" id="PTHR34407:SF1">
    <property type="entry name" value="SGNH HYDROLASE-TYPE ESTERASE DOMAIN-CONTAINING PROTEIN"/>
    <property type="match status" value="1"/>
</dbReference>
<organism evidence="2 3">
    <name type="scientific">Edaphochlamys debaryana</name>
    <dbReference type="NCBI Taxonomy" id="47281"/>
    <lineage>
        <taxon>Eukaryota</taxon>
        <taxon>Viridiplantae</taxon>
        <taxon>Chlorophyta</taxon>
        <taxon>core chlorophytes</taxon>
        <taxon>Chlorophyceae</taxon>
        <taxon>CS clade</taxon>
        <taxon>Chlamydomonadales</taxon>
        <taxon>Chlamydomonadales incertae sedis</taxon>
        <taxon>Edaphochlamys</taxon>
    </lineage>
</organism>
<keyword evidence="3" id="KW-1185">Reference proteome</keyword>
<comment type="caution">
    <text evidence="2">The sequence shown here is derived from an EMBL/GenBank/DDBJ whole genome shotgun (WGS) entry which is preliminary data.</text>
</comment>